<protein>
    <submittedName>
        <fullName evidence="1">Uncharacterized protein</fullName>
    </submittedName>
</protein>
<reference evidence="1 2" key="1">
    <citation type="submission" date="2024-06" db="EMBL/GenBank/DDBJ databases">
        <title>The Natural Products Discovery Center: Release of the First 8490 Sequenced Strains for Exploring Actinobacteria Biosynthetic Diversity.</title>
        <authorList>
            <person name="Kalkreuter E."/>
            <person name="Kautsar S.A."/>
            <person name="Yang D."/>
            <person name="Bader C.D."/>
            <person name="Teijaro C.N."/>
            <person name="Fluegel L."/>
            <person name="Davis C.M."/>
            <person name="Simpson J.R."/>
            <person name="Lauterbach L."/>
            <person name="Steele A.D."/>
            <person name="Gui C."/>
            <person name="Meng S."/>
            <person name="Li G."/>
            <person name="Viehrig K."/>
            <person name="Ye F."/>
            <person name="Su P."/>
            <person name="Kiefer A.F."/>
            <person name="Nichols A."/>
            <person name="Cepeda A.J."/>
            <person name="Yan W."/>
            <person name="Fan B."/>
            <person name="Jiang Y."/>
            <person name="Adhikari A."/>
            <person name="Zheng C.-J."/>
            <person name="Schuster L."/>
            <person name="Cowan T.M."/>
            <person name="Smanski M.J."/>
            <person name="Chevrette M.G."/>
            <person name="De Carvalho L.P.S."/>
            <person name="Shen B."/>
        </authorList>
    </citation>
    <scope>NUCLEOTIDE SEQUENCE [LARGE SCALE GENOMIC DNA]</scope>
    <source>
        <strain evidence="1 2">NPDC050403</strain>
    </source>
</reference>
<dbReference type="RefSeq" id="WP_157978250.1">
    <property type="nucleotide sequence ID" value="NZ_JBEXKW010000036.1"/>
</dbReference>
<dbReference type="Proteomes" id="UP001551695">
    <property type="component" value="Unassembled WGS sequence"/>
</dbReference>
<keyword evidence="2" id="KW-1185">Reference proteome</keyword>
<sequence>MKARFHSDVLKQLQNLPREVFESALHAIVDDEQLATIMTVAKRSDAYR</sequence>
<dbReference type="EMBL" id="JBFAKC010000014">
    <property type="protein sequence ID" value="MEV0711182.1"/>
    <property type="molecule type" value="Genomic_DNA"/>
</dbReference>
<name>A0ABV3G0H7_9NOCA</name>
<comment type="caution">
    <text evidence="1">The sequence shown here is derived from an EMBL/GenBank/DDBJ whole genome shotgun (WGS) entry which is preliminary data.</text>
</comment>
<gene>
    <name evidence="1" type="ORF">AB0I48_26820</name>
</gene>
<organism evidence="1 2">
    <name type="scientific">Nocardia aurea</name>
    <dbReference type="NCBI Taxonomy" id="2144174"/>
    <lineage>
        <taxon>Bacteria</taxon>
        <taxon>Bacillati</taxon>
        <taxon>Actinomycetota</taxon>
        <taxon>Actinomycetes</taxon>
        <taxon>Mycobacteriales</taxon>
        <taxon>Nocardiaceae</taxon>
        <taxon>Nocardia</taxon>
    </lineage>
</organism>
<evidence type="ECO:0000313" key="1">
    <source>
        <dbReference type="EMBL" id="MEV0711182.1"/>
    </source>
</evidence>
<accession>A0ABV3G0H7</accession>
<proteinExistence type="predicted"/>
<evidence type="ECO:0000313" key="2">
    <source>
        <dbReference type="Proteomes" id="UP001551695"/>
    </source>
</evidence>